<evidence type="ECO:0000313" key="10">
    <source>
        <dbReference type="Proteomes" id="UP000813385"/>
    </source>
</evidence>
<feature type="transmembrane region" description="Helical" evidence="7">
    <location>
        <begin position="189"/>
        <end position="210"/>
    </location>
</feature>
<dbReference type="GO" id="GO:0016020">
    <property type="term" value="C:membrane"/>
    <property type="evidence" value="ECO:0007669"/>
    <property type="project" value="UniProtKB-SubCell"/>
</dbReference>
<evidence type="ECO:0000256" key="1">
    <source>
        <dbReference type="ARBA" id="ARBA00004141"/>
    </source>
</evidence>
<feature type="transmembrane region" description="Helical" evidence="7">
    <location>
        <begin position="64"/>
        <end position="86"/>
    </location>
</feature>
<proteinExistence type="inferred from homology"/>
<sequence>MILHTHTIHAASARMEVPPGADPHDSRKGVIIGVTAFTLTVAFITVALRVYTRAVILRQFKLDDYTAVVAFLLIFACGFCVAYNTVNGLGTRVYFLDSATIERYLKTFYVSVIFYNASLMAVKMTFLFQYWRVLSLAVQRYRKVMIAATVIVFCWSVSQILLLMMVCIPIAAFWDRTVKGNCIPSYPTWYINGAGNIITDVIVLVLPLPIVGKLTLARGQKIILLGIFCLGFLTVSISVVRLKFLRLTEDFTWVNVEAAGWSIGELCCGITCACLATLRPLGTIVLSAFTARMPKKSPWLPHHVLASETSAGARTHETGHSLPHCNSQSSKSRNDLYGAASYEINSSQSMDRRQTSSRQDELAAA</sequence>
<dbReference type="Pfam" id="PF20684">
    <property type="entry name" value="Fung_rhodopsin"/>
    <property type="match status" value="1"/>
</dbReference>
<organism evidence="9 10">
    <name type="scientific">Plectosphaerella cucumerina</name>
    <dbReference type="NCBI Taxonomy" id="40658"/>
    <lineage>
        <taxon>Eukaryota</taxon>
        <taxon>Fungi</taxon>
        <taxon>Dikarya</taxon>
        <taxon>Ascomycota</taxon>
        <taxon>Pezizomycotina</taxon>
        <taxon>Sordariomycetes</taxon>
        <taxon>Hypocreomycetidae</taxon>
        <taxon>Glomerellales</taxon>
        <taxon>Plectosphaerellaceae</taxon>
        <taxon>Plectosphaerella</taxon>
    </lineage>
</organism>
<evidence type="ECO:0000256" key="5">
    <source>
        <dbReference type="ARBA" id="ARBA00038359"/>
    </source>
</evidence>
<dbReference type="InterPro" id="IPR049326">
    <property type="entry name" value="Rhodopsin_dom_fungi"/>
</dbReference>
<feature type="transmembrane region" description="Helical" evidence="7">
    <location>
        <begin position="222"/>
        <end position="242"/>
    </location>
</feature>
<evidence type="ECO:0000256" key="7">
    <source>
        <dbReference type="SAM" id="Phobius"/>
    </source>
</evidence>
<feature type="compositionally biased region" description="Basic and acidic residues" evidence="6">
    <location>
        <begin position="350"/>
        <end position="365"/>
    </location>
</feature>
<comment type="subcellular location">
    <subcellularLocation>
        <location evidence="1">Membrane</location>
        <topology evidence="1">Multi-pass membrane protein</topology>
    </subcellularLocation>
</comment>
<keyword evidence="4 7" id="KW-0472">Membrane</keyword>
<evidence type="ECO:0000256" key="4">
    <source>
        <dbReference type="ARBA" id="ARBA00023136"/>
    </source>
</evidence>
<dbReference type="EMBL" id="JAGPXD010000006">
    <property type="protein sequence ID" value="KAH7349622.1"/>
    <property type="molecule type" value="Genomic_DNA"/>
</dbReference>
<feature type="domain" description="Rhodopsin" evidence="8">
    <location>
        <begin position="48"/>
        <end position="281"/>
    </location>
</feature>
<reference evidence="9" key="1">
    <citation type="journal article" date="2021" name="Nat. Commun.">
        <title>Genetic determinants of endophytism in the Arabidopsis root mycobiome.</title>
        <authorList>
            <person name="Mesny F."/>
            <person name="Miyauchi S."/>
            <person name="Thiergart T."/>
            <person name="Pickel B."/>
            <person name="Atanasova L."/>
            <person name="Karlsson M."/>
            <person name="Huettel B."/>
            <person name="Barry K.W."/>
            <person name="Haridas S."/>
            <person name="Chen C."/>
            <person name="Bauer D."/>
            <person name="Andreopoulos W."/>
            <person name="Pangilinan J."/>
            <person name="LaButti K."/>
            <person name="Riley R."/>
            <person name="Lipzen A."/>
            <person name="Clum A."/>
            <person name="Drula E."/>
            <person name="Henrissat B."/>
            <person name="Kohler A."/>
            <person name="Grigoriev I.V."/>
            <person name="Martin F.M."/>
            <person name="Hacquard S."/>
        </authorList>
    </citation>
    <scope>NUCLEOTIDE SEQUENCE</scope>
    <source>
        <strain evidence="9">MPI-CAGE-AT-0016</strain>
    </source>
</reference>
<keyword evidence="10" id="KW-1185">Reference proteome</keyword>
<evidence type="ECO:0000256" key="2">
    <source>
        <dbReference type="ARBA" id="ARBA00022692"/>
    </source>
</evidence>
<keyword evidence="3 7" id="KW-1133">Transmembrane helix</keyword>
<comment type="similarity">
    <text evidence="5">Belongs to the SAT4 family.</text>
</comment>
<name>A0A8K0WYN3_9PEZI</name>
<dbReference type="OrthoDB" id="3648173at2759"/>
<evidence type="ECO:0000313" key="9">
    <source>
        <dbReference type="EMBL" id="KAH7349622.1"/>
    </source>
</evidence>
<evidence type="ECO:0000256" key="3">
    <source>
        <dbReference type="ARBA" id="ARBA00022989"/>
    </source>
</evidence>
<feature type="transmembrane region" description="Helical" evidence="7">
    <location>
        <begin position="30"/>
        <end position="52"/>
    </location>
</feature>
<dbReference type="Proteomes" id="UP000813385">
    <property type="component" value="Unassembled WGS sequence"/>
</dbReference>
<dbReference type="PANTHER" id="PTHR33048">
    <property type="entry name" value="PTH11-LIKE INTEGRAL MEMBRANE PROTEIN (AFU_ORTHOLOGUE AFUA_5G11245)"/>
    <property type="match status" value="1"/>
</dbReference>
<comment type="caution">
    <text evidence="9">The sequence shown here is derived from an EMBL/GenBank/DDBJ whole genome shotgun (WGS) entry which is preliminary data.</text>
</comment>
<gene>
    <name evidence="9" type="ORF">B0T11DRAFT_289572</name>
</gene>
<dbReference type="AlphaFoldDB" id="A0A8K0WYN3"/>
<protein>
    <recommendedName>
        <fullName evidence="8">Rhodopsin domain-containing protein</fullName>
    </recommendedName>
</protein>
<accession>A0A8K0WYN3</accession>
<dbReference type="PANTHER" id="PTHR33048:SF47">
    <property type="entry name" value="INTEGRAL MEMBRANE PROTEIN-RELATED"/>
    <property type="match status" value="1"/>
</dbReference>
<feature type="region of interest" description="Disordered" evidence="6">
    <location>
        <begin position="342"/>
        <end position="365"/>
    </location>
</feature>
<feature type="transmembrane region" description="Helical" evidence="7">
    <location>
        <begin position="144"/>
        <end position="174"/>
    </location>
</feature>
<evidence type="ECO:0000259" key="8">
    <source>
        <dbReference type="Pfam" id="PF20684"/>
    </source>
</evidence>
<evidence type="ECO:0000256" key="6">
    <source>
        <dbReference type="SAM" id="MobiDB-lite"/>
    </source>
</evidence>
<feature type="transmembrane region" description="Helical" evidence="7">
    <location>
        <begin position="106"/>
        <end position="132"/>
    </location>
</feature>
<dbReference type="InterPro" id="IPR052337">
    <property type="entry name" value="SAT4-like"/>
</dbReference>
<keyword evidence="2 7" id="KW-0812">Transmembrane</keyword>